<reference evidence="1" key="1">
    <citation type="submission" date="2022-07" db="EMBL/GenBank/DDBJ databases">
        <title>Phylogenomic reconstructions and comparative analyses of Kickxellomycotina fungi.</title>
        <authorList>
            <person name="Reynolds N.K."/>
            <person name="Stajich J.E."/>
            <person name="Barry K."/>
            <person name="Grigoriev I.V."/>
            <person name="Crous P."/>
            <person name="Smith M.E."/>
        </authorList>
    </citation>
    <scope>NUCLEOTIDE SEQUENCE</scope>
    <source>
        <strain evidence="1">CBS 102833</strain>
    </source>
</reference>
<evidence type="ECO:0000313" key="2">
    <source>
        <dbReference type="Proteomes" id="UP001140096"/>
    </source>
</evidence>
<sequence>MDKRQQPPYSYYGTQADANASSMDDFGAHNNPAAFARGTGFDNNPFADQSSAAAVDGSRYNHHTGNNRRAGFGNFGPGADEKEARMDSYAQKQSAKAVAGGGTGGEGNVAKGNHEHVEDLETTKSRRMWVLFTWVLTFWIPSPFLSWCGRMQRPDVRMAWREKVAICVLIFFLWFFLLFIIIGLGLVLCPKEYVWTLDDVSGHSTEKSSYVALRGSVYDITDFMRQKHGDSAYTATMDTFLQSYSGNDVNASFPLPVRVACPQFANAKTDPNYLFFYPVSGASEADPNQANMFQHSMNRDPISKELQDPDFFAKYALPTMKKFKKGGVVWSYDWVNSMYKDQSQFWRVINKEVFNLQPYFDAAKSGLNVNKKYNILDSRLEAVMDQGGYGSADVTNSWNKIAWDPATREANYNCMKNLFYVGEIDDRHSIRCLFTNYMLLAFACVLMLVVLVKFIAALQFGNKKRPVPPSKFVVCQVPCYTEDDDSLIKTINSLTALDYQDNHKLMFIICDGNIIGSGNDKPTPRLVLDILGVDPDYDPPGRDYLAIAEGSRRHNIGKVYSGLYEFEGHVVPFMVVVKVGTIDESSRSGNRGKRDSQILLMAFFNKVHFDLPMTPLELEMYHQIRHIIGIEPGNFEYILQVDADTEVMPDSLSRLIAACSSDQRIIGICGETMLGNENKSWTTMMQVYEYFISHHMAKAFESLFGSVTCLPGCFCMYRLRSSDGKPLLVAKPVLEAYSELHVDTLHKKNLLSLGEDRYLTTLMMKNFPQFKLKFIQDAKCKTIAPEKWAVLLSQRRRWINSTIHNLAELMFLPDMCGFCCFSMRFIVCLDLFGTITMPTTLGYFIYLIYVAVTGLADVGYISLILIGAIYGVQAIIFILRREWQQIGWMFIYLMAYPLWSCILPIYSFWHMDDFSWGNTRVVVGDGKRKIIIKDDKPFDPASIPQRRWSEYEADLTVAGVLNAPPPNMNPLADSSKEDDRGTMFSRVSAGVAGSRYGGGGHTPGPTMARAGTPTTIISGSGSVVDPRLVLSTPVAQAQQQQQYQSLSRPASAAAAPAAMMMDGTMMGNRAVSYYQQQQQQHSPGSGGFHDGVSPGHSTTGLAPSGAMHSTMSPGNTDYFQSSGMQPAHTTGRSGAPSPAYNSAAQQQQFGTWMPSGGSGAPQHQRESMFSSSSYGVPSMYAPQVSPGNAALQGGGMPGMMMTGAMPSDEQLVVSIRRILRSQDLNSVTKKSVRTQLAAEYGMDLSSRKEFIGDAIQLILAGQL</sequence>
<comment type="caution">
    <text evidence="1">The sequence shown here is derived from an EMBL/GenBank/DDBJ whole genome shotgun (WGS) entry which is preliminary data.</text>
</comment>
<dbReference type="EMBL" id="JANBUP010000712">
    <property type="protein sequence ID" value="KAJ2810427.1"/>
    <property type="molecule type" value="Genomic_DNA"/>
</dbReference>
<accession>A0ACC1LJR8</accession>
<evidence type="ECO:0000313" key="1">
    <source>
        <dbReference type="EMBL" id="KAJ2810427.1"/>
    </source>
</evidence>
<organism evidence="1 2">
    <name type="scientific">Coemansia furcata</name>
    <dbReference type="NCBI Taxonomy" id="417177"/>
    <lineage>
        <taxon>Eukaryota</taxon>
        <taxon>Fungi</taxon>
        <taxon>Fungi incertae sedis</taxon>
        <taxon>Zoopagomycota</taxon>
        <taxon>Kickxellomycotina</taxon>
        <taxon>Kickxellomycetes</taxon>
        <taxon>Kickxellales</taxon>
        <taxon>Kickxellaceae</taxon>
        <taxon>Coemansia</taxon>
    </lineage>
</organism>
<keyword evidence="2" id="KW-1185">Reference proteome</keyword>
<proteinExistence type="predicted"/>
<name>A0ACC1LJR8_9FUNG</name>
<gene>
    <name evidence="1" type="ORF">H4S07_002677</name>
</gene>
<dbReference type="Proteomes" id="UP001140096">
    <property type="component" value="Unassembled WGS sequence"/>
</dbReference>
<protein>
    <submittedName>
        <fullName evidence="1">Uncharacterized protein</fullName>
    </submittedName>
</protein>